<comment type="caution">
    <text evidence="4">The sequence shown here is derived from an EMBL/GenBank/DDBJ whole genome shotgun (WGS) entry which is preliminary data.</text>
</comment>
<dbReference type="PANTHER" id="PTHR35841">
    <property type="entry name" value="PHOSPHONATES-BINDING PERIPLASMIC PROTEIN"/>
    <property type="match status" value="1"/>
</dbReference>
<dbReference type="EMBL" id="JACJQB010000023">
    <property type="protein sequence ID" value="MBD2188831.1"/>
    <property type="molecule type" value="Genomic_DNA"/>
</dbReference>
<evidence type="ECO:0000313" key="4">
    <source>
        <dbReference type="EMBL" id="MBD2188831.1"/>
    </source>
</evidence>
<evidence type="ECO:0000256" key="3">
    <source>
        <dbReference type="SAM" id="MobiDB-lite"/>
    </source>
</evidence>
<protein>
    <submittedName>
        <fullName evidence="4">Phosphate/phosphite/phosphonate ABC transporter substrate-binding protein</fullName>
    </submittedName>
</protein>
<dbReference type="InterPro" id="IPR005770">
    <property type="entry name" value="PhnD"/>
</dbReference>
<feature type="region of interest" description="Disordered" evidence="3">
    <location>
        <begin position="1"/>
        <end position="40"/>
    </location>
</feature>
<comment type="similarity">
    <text evidence="1">Belongs to the phosphate/phosphite/phosphonate binding protein family.</text>
</comment>
<feature type="compositionally biased region" description="Polar residues" evidence="3">
    <location>
        <begin position="8"/>
        <end position="20"/>
    </location>
</feature>
<name>A0ABR7ZXX0_9CYAN</name>
<evidence type="ECO:0000256" key="1">
    <source>
        <dbReference type="ARBA" id="ARBA00007162"/>
    </source>
</evidence>
<reference evidence="4 5" key="1">
    <citation type="journal article" date="2020" name="ISME J.">
        <title>Comparative genomics reveals insights into cyanobacterial evolution and habitat adaptation.</title>
        <authorList>
            <person name="Chen M.Y."/>
            <person name="Teng W.K."/>
            <person name="Zhao L."/>
            <person name="Hu C.X."/>
            <person name="Zhou Y.K."/>
            <person name="Han B.P."/>
            <person name="Song L.R."/>
            <person name="Shu W.S."/>
        </authorList>
    </citation>
    <scope>NUCLEOTIDE SEQUENCE [LARGE SCALE GENOMIC DNA]</scope>
    <source>
        <strain evidence="4 5">FACHB-723</strain>
    </source>
</reference>
<keyword evidence="2" id="KW-0732">Signal</keyword>
<dbReference type="Pfam" id="PF12974">
    <property type="entry name" value="Phosphonate-bd"/>
    <property type="match status" value="1"/>
</dbReference>
<dbReference type="PANTHER" id="PTHR35841:SF1">
    <property type="entry name" value="PHOSPHONATES-BINDING PERIPLASMIC PROTEIN"/>
    <property type="match status" value="1"/>
</dbReference>
<accession>A0ABR7ZXX0</accession>
<evidence type="ECO:0000313" key="5">
    <source>
        <dbReference type="Proteomes" id="UP000642094"/>
    </source>
</evidence>
<keyword evidence="5" id="KW-1185">Reference proteome</keyword>
<sequence length="317" mass="34340">MLALTACGENSQPPSTQKPVETTQAAAPQTATPTPTETAQAPLTEVTIAFATRRDTTDLQSKVDKVSEILSKEIGIPVKGIIADETASVEALRANRANVAFVSGRAALKAEQLAGAKMYLAEVRDDYSGGKTYNSIFVVPKDSPLQTLADPTKTLEQLRGKRMAFTSRSSGSGFIFPVSELVGLKFVDGPDRLEQFFGKVTYGDGYSSALQAVLRDQADVAVVSEYALLPPWITTEESAKLRVLHPVPNVPAHGITFDDSVPAELREKLINAFLKLNEPENNQLFRSLYNSTQLVKVDHEQHLATMRTAIARAGLKP</sequence>
<proteinExistence type="inferred from homology"/>
<dbReference type="SUPFAM" id="SSF53850">
    <property type="entry name" value="Periplasmic binding protein-like II"/>
    <property type="match status" value="1"/>
</dbReference>
<dbReference type="Gene3D" id="3.40.190.10">
    <property type="entry name" value="Periplasmic binding protein-like II"/>
    <property type="match status" value="2"/>
</dbReference>
<organism evidence="4 5">
    <name type="scientific">Pseudanabaena mucicola FACHB-723</name>
    <dbReference type="NCBI Taxonomy" id="2692860"/>
    <lineage>
        <taxon>Bacteria</taxon>
        <taxon>Bacillati</taxon>
        <taxon>Cyanobacteriota</taxon>
        <taxon>Cyanophyceae</taxon>
        <taxon>Pseudanabaenales</taxon>
        <taxon>Pseudanabaenaceae</taxon>
        <taxon>Pseudanabaena</taxon>
    </lineage>
</organism>
<gene>
    <name evidence="4" type="primary">phnD</name>
    <name evidence="4" type="ORF">H6F41_11840</name>
</gene>
<evidence type="ECO:0000256" key="2">
    <source>
        <dbReference type="ARBA" id="ARBA00022729"/>
    </source>
</evidence>
<dbReference type="Proteomes" id="UP000642094">
    <property type="component" value="Unassembled WGS sequence"/>
</dbReference>
<dbReference type="NCBIfam" id="TIGR01098">
    <property type="entry name" value="3A0109s03R"/>
    <property type="match status" value="1"/>
</dbReference>
<feature type="compositionally biased region" description="Low complexity" evidence="3">
    <location>
        <begin position="21"/>
        <end position="40"/>
    </location>
</feature>